<reference evidence="1 2" key="1">
    <citation type="submission" date="2024-04" db="EMBL/GenBank/DDBJ databases">
        <authorList>
            <person name="Fracassetti M."/>
        </authorList>
    </citation>
    <scope>NUCLEOTIDE SEQUENCE [LARGE SCALE GENOMIC DNA]</scope>
</reference>
<dbReference type="AlphaFoldDB" id="A0AAV2EJS5"/>
<accession>A0AAV2EJS5</accession>
<evidence type="ECO:0000313" key="2">
    <source>
        <dbReference type="Proteomes" id="UP001497516"/>
    </source>
</evidence>
<dbReference type="Proteomes" id="UP001497516">
    <property type="component" value="Chromosome 5"/>
</dbReference>
<proteinExistence type="predicted"/>
<evidence type="ECO:0000313" key="1">
    <source>
        <dbReference type="EMBL" id="CAL1386220.1"/>
    </source>
</evidence>
<gene>
    <name evidence="1" type="ORF">LTRI10_LOCUS27301</name>
</gene>
<protein>
    <submittedName>
        <fullName evidence="1">Uncharacterized protein</fullName>
    </submittedName>
</protein>
<dbReference type="PANTHER" id="PTHR37611:SF4">
    <property type="entry name" value="OS06G0538400 PROTEIN"/>
    <property type="match status" value="1"/>
</dbReference>
<dbReference type="PANTHER" id="PTHR37611">
    <property type="entry name" value="VIRUS-SPECIFIC-SIGNALING-PATHWAY REGULATED PROTEIN-RELATED"/>
    <property type="match status" value="1"/>
</dbReference>
<sequence length="157" mass="17959">MASLLSQTNPMEGHHEALLMSLLEESLLQVEDYNDDERLRSVIKSLQAEIDGIPDMVMEDQNSSESVDDNEHCYYSTELCLDDYEELSRVDDMQAHPSITSNNGAEYDHDLWSRMEGSLQRYEGMMLLEELGGHGIQHLVHEDHGYGSSLWQDTFSM</sequence>
<keyword evidence="2" id="KW-1185">Reference proteome</keyword>
<dbReference type="EMBL" id="OZ034818">
    <property type="protein sequence ID" value="CAL1386220.1"/>
    <property type="molecule type" value="Genomic_DNA"/>
</dbReference>
<organism evidence="1 2">
    <name type="scientific">Linum trigynum</name>
    <dbReference type="NCBI Taxonomy" id="586398"/>
    <lineage>
        <taxon>Eukaryota</taxon>
        <taxon>Viridiplantae</taxon>
        <taxon>Streptophyta</taxon>
        <taxon>Embryophyta</taxon>
        <taxon>Tracheophyta</taxon>
        <taxon>Spermatophyta</taxon>
        <taxon>Magnoliopsida</taxon>
        <taxon>eudicotyledons</taxon>
        <taxon>Gunneridae</taxon>
        <taxon>Pentapetalae</taxon>
        <taxon>rosids</taxon>
        <taxon>fabids</taxon>
        <taxon>Malpighiales</taxon>
        <taxon>Linaceae</taxon>
        <taxon>Linum</taxon>
    </lineage>
</organism>
<name>A0AAV2EJS5_9ROSI</name>